<comment type="catalytic activity">
    <reaction evidence="4">
        <text>a 4-saturated-(3S)-3-hydroxyacyl-CoA = a (3E)-enoyl-CoA + H2O</text>
        <dbReference type="Rhea" id="RHEA:20724"/>
        <dbReference type="ChEBI" id="CHEBI:15377"/>
        <dbReference type="ChEBI" id="CHEBI:58521"/>
        <dbReference type="ChEBI" id="CHEBI:137480"/>
        <dbReference type="EC" id="4.2.1.17"/>
    </reaction>
</comment>
<comment type="similarity">
    <text evidence="1 5">Belongs to the enoyl-CoA hydratase/isomerase family.</text>
</comment>
<gene>
    <name evidence="7" type="ORF">GCM10010423_42800</name>
</gene>
<dbReference type="CDD" id="cd06558">
    <property type="entry name" value="crotonase-like"/>
    <property type="match status" value="1"/>
</dbReference>
<comment type="catalytic activity">
    <reaction evidence="3">
        <text>a (3S)-3-hydroxyacyl-CoA = a (2E)-enoyl-CoA + H2O</text>
        <dbReference type="Rhea" id="RHEA:16105"/>
        <dbReference type="ChEBI" id="CHEBI:15377"/>
        <dbReference type="ChEBI" id="CHEBI:57318"/>
        <dbReference type="ChEBI" id="CHEBI:58856"/>
        <dbReference type="EC" id="4.2.1.17"/>
    </reaction>
</comment>
<dbReference type="PROSITE" id="PS00166">
    <property type="entry name" value="ENOYL_COA_HYDRATASE"/>
    <property type="match status" value="1"/>
</dbReference>
<dbReference type="EMBL" id="BAAATM010000013">
    <property type="protein sequence ID" value="GAA2540265.1"/>
    <property type="molecule type" value="Genomic_DNA"/>
</dbReference>
<dbReference type="InterPro" id="IPR014748">
    <property type="entry name" value="Enoyl-CoA_hydra_C"/>
</dbReference>
<evidence type="ECO:0000256" key="6">
    <source>
        <dbReference type="SAM" id="MobiDB-lite"/>
    </source>
</evidence>
<dbReference type="SUPFAM" id="SSF52096">
    <property type="entry name" value="ClpP/crotonase"/>
    <property type="match status" value="1"/>
</dbReference>
<dbReference type="Proteomes" id="UP001501095">
    <property type="component" value="Unassembled WGS sequence"/>
</dbReference>
<dbReference type="PANTHER" id="PTHR11941:SF54">
    <property type="entry name" value="ENOYL-COA HYDRATASE, MITOCHONDRIAL"/>
    <property type="match status" value="1"/>
</dbReference>
<comment type="caution">
    <text evidence="7">The sequence shown here is derived from an EMBL/GenBank/DDBJ whole genome shotgun (WGS) entry which is preliminary data.</text>
</comment>
<dbReference type="RefSeq" id="WP_344538975.1">
    <property type="nucleotide sequence ID" value="NZ_BAAATM010000013.1"/>
</dbReference>
<sequence>MSEARMPQEKPTEQKPPRTKPAEEQPSVLHVTRDGAVATVRVDRPKVNAVDPAMIEEFLATLSPLAADPQVRCIVITGTGRFFIAGADIAVMRDLSAENQAKMRRWIHVQRLIEQTPKPVVAAMNGHALGGGAELSLACDLRILSTEATFGFPEMRLGLFPGAGGSQRLPRLVGPHLAKRLMIEGELLAPQRALELGLVDVVVEHAEFEATVAERARRLAAQPTATIALLKRVVDEGYGLSLEEALEREEKGVADLIGTADAAEGLQAFLEKRAAVFTGR</sequence>
<organism evidence="7 8">
    <name type="scientific">Streptomyces levis</name>
    <dbReference type="NCBI Taxonomy" id="285566"/>
    <lineage>
        <taxon>Bacteria</taxon>
        <taxon>Bacillati</taxon>
        <taxon>Actinomycetota</taxon>
        <taxon>Actinomycetes</taxon>
        <taxon>Kitasatosporales</taxon>
        <taxon>Streptomycetaceae</taxon>
        <taxon>Streptomyces</taxon>
    </lineage>
</organism>
<name>A0ABN3P0Q7_9ACTN</name>
<dbReference type="Gene3D" id="3.90.226.10">
    <property type="entry name" value="2-enoyl-CoA Hydratase, Chain A, domain 1"/>
    <property type="match status" value="1"/>
</dbReference>
<proteinExistence type="inferred from homology"/>
<evidence type="ECO:0000256" key="1">
    <source>
        <dbReference type="ARBA" id="ARBA00005254"/>
    </source>
</evidence>
<evidence type="ECO:0000313" key="7">
    <source>
        <dbReference type="EMBL" id="GAA2540265.1"/>
    </source>
</evidence>
<keyword evidence="8" id="KW-1185">Reference proteome</keyword>
<protein>
    <submittedName>
        <fullName evidence="7">Enoyl-CoA hydratase-related protein</fullName>
    </submittedName>
</protein>
<dbReference type="InterPro" id="IPR018376">
    <property type="entry name" value="Enoyl-CoA_hyd/isom_CS"/>
</dbReference>
<evidence type="ECO:0000256" key="4">
    <source>
        <dbReference type="ARBA" id="ARBA00023717"/>
    </source>
</evidence>
<dbReference type="InterPro" id="IPR029045">
    <property type="entry name" value="ClpP/crotonase-like_dom_sf"/>
</dbReference>
<accession>A0ABN3P0Q7</accession>
<evidence type="ECO:0000256" key="3">
    <source>
        <dbReference type="ARBA" id="ARBA00023709"/>
    </source>
</evidence>
<evidence type="ECO:0000313" key="8">
    <source>
        <dbReference type="Proteomes" id="UP001501095"/>
    </source>
</evidence>
<evidence type="ECO:0000256" key="2">
    <source>
        <dbReference type="ARBA" id="ARBA00023239"/>
    </source>
</evidence>
<dbReference type="Gene3D" id="1.10.12.10">
    <property type="entry name" value="Lyase 2-enoyl-coa Hydratase, Chain A, domain 2"/>
    <property type="match status" value="1"/>
</dbReference>
<feature type="compositionally biased region" description="Basic and acidic residues" evidence="6">
    <location>
        <begin position="1"/>
        <end position="23"/>
    </location>
</feature>
<dbReference type="InterPro" id="IPR001753">
    <property type="entry name" value="Enoyl-CoA_hydra/iso"/>
</dbReference>
<evidence type="ECO:0000256" key="5">
    <source>
        <dbReference type="RuleBase" id="RU003707"/>
    </source>
</evidence>
<reference evidence="7 8" key="1">
    <citation type="journal article" date="2019" name="Int. J. Syst. Evol. Microbiol.">
        <title>The Global Catalogue of Microorganisms (GCM) 10K type strain sequencing project: providing services to taxonomists for standard genome sequencing and annotation.</title>
        <authorList>
            <consortium name="The Broad Institute Genomics Platform"/>
            <consortium name="The Broad Institute Genome Sequencing Center for Infectious Disease"/>
            <person name="Wu L."/>
            <person name="Ma J."/>
        </authorList>
    </citation>
    <scope>NUCLEOTIDE SEQUENCE [LARGE SCALE GENOMIC DNA]</scope>
    <source>
        <strain evidence="7 8">JCM 6924</strain>
    </source>
</reference>
<dbReference type="PANTHER" id="PTHR11941">
    <property type="entry name" value="ENOYL-COA HYDRATASE-RELATED"/>
    <property type="match status" value="1"/>
</dbReference>
<dbReference type="Pfam" id="PF00378">
    <property type="entry name" value="ECH_1"/>
    <property type="match status" value="1"/>
</dbReference>
<keyword evidence="2" id="KW-0456">Lyase</keyword>
<feature type="region of interest" description="Disordered" evidence="6">
    <location>
        <begin position="1"/>
        <end position="28"/>
    </location>
</feature>